<evidence type="ECO:0000256" key="1">
    <source>
        <dbReference type="SAM" id="Phobius"/>
    </source>
</evidence>
<comment type="caution">
    <text evidence="3">The sequence shown here is derived from an EMBL/GenBank/DDBJ whole genome shotgun (WGS) entry which is preliminary data.</text>
</comment>
<evidence type="ECO:0000259" key="2">
    <source>
        <dbReference type="Pfam" id="PF20152"/>
    </source>
</evidence>
<organism evidence="3 4">
    <name type="scientific">Ganoderma sinense ZZ0214-1</name>
    <dbReference type="NCBI Taxonomy" id="1077348"/>
    <lineage>
        <taxon>Eukaryota</taxon>
        <taxon>Fungi</taxon>
        <taxon>Dikarya</taxon>
        <taxon>Basidiomycota</taxon>
        <taxon>Agaricomycotina</taxon>
        <taxon>Agaricomycetes</taxon>
        <taxon>Polyporales</taxon>
        <taxon>Polyporaceae</taxon>
        <taxon>Ganoderma</taxon>
    </lineage>
</organism>
<keyword evidence="1" id="KW-0812">Transmembrane</keyword>
<dbReference type="Pfam" id="PF20152">
    <property type="entry name" value="DUF6534"/>
    <property type="match status" value="1"/>
</dbReference>
<keyword evidence="1" id="KW-0472">Membrane</keyword>
<feature type="transmembrane region" description="Helical" evidence="1">
    <location>
        <begin position="130"/>
        <end position="150"/>
    </location>
</feature>
<dbReference type="PANTHER" id="PTHR40465">
    <property type="entry name" value="CHROMOSOME 1, WHOLE GENOME SHOTGUN SEQUENCE"/>
    <property type="match status" value="1"/>
</dbReference>
<dbReference type="OrthoDB" id="2733914at2759"/>
<keyword evidence="1" id="KW-1133">Transmembrane helix</keyword>
<dbReference type="AlphaFoldDB" id="A0A2G8SMS3"/>
<dbReference type="EMBL" id="AYKW01000004">
    <property type="protein sequence ID" value="PIL35023.1"/>
    <property type="molecule type" value="Genomic_DNA"/>
</dbReference>
<keyword evidence="4" id="KW-1185">Reference proteome</keyword>
<feature type="transmembrane region" description="Helical" evidence="1">
    <location>
        <begin position="170"/>
        <end position="194"/>
    </location>
</feature>
<protein>
    <recommendedName>
        <fullName evidence="2">DUF6534 domain-containing protein</fullName>
    </recommendedName>
</protein>
<feature type="transmembrane region" description="Helical" evidence="1">
    <location>
        <begin position="22"/>
        <end position="47"/>
    </location>
</feature>
<feature type="domain" description="DUF6534" evidence="2">
    <location>
        <begin position="179"/>
        <end position="223"/>
    </location>
</feature>
<accession>A0A2G8SMS3</accession>
<evidence type="ECO:0000313" key="4">
    <source>
        <dbReference type="Proteomes" id="UP000230002"/>
    </source>
</evidence>
<dbReference type="STRING" id="1077348.A0A2G8SMS3"/>
<sequence>MSTTAPSGVSPAFLLSRSKESLSFAVVGLVVSTCVYGITILQAYTYYRNHGHDSTCMRSFVAFLFVLDTVSMVLTVDGIYEYVVVDFGDPLLLLKIPSSLAFEAAVGFLLGSLTQCFFAQRLWALSERNVPLVSTIVILALCSLGIGMRVSVHLYTDNNVFSFGSLEIRMLMGFANGLSALCDVVIVVALCCYLHSKRTGFKRTDSIIDRLIVYAVNRGVLTA</sequence>
<evidence type="ECO:0000313" key="3">
    <source>
        <dbReference type="EMBL" id="PIL35023.1"/>
    </source>
</evidence>
<feature type="transmembrane region" description="Helical" evidence="1">
    <location>
        <begin position="59"/>
        <end position="80"/>
    </location>
</feature>
<dbReference type="InterPro" id="IPR045339">
    <property type="entry name" value="DUF6534"/>
</dbReference>
<feature type="transmembrane region" description="Helical" evidence="1">
    <location>
        <begin position="100"/>
        <end position="118"/>
    </location>
</feature>
<reference evidence="3 4" key="1">
    <citation type="journal article" date="2015" name="Sci. Rep.">
        <title>Chromosome-level genome map provides insights into diverse defense mechanisms in the medicinal fungus Ganoderma sinense.</title>
        <authorList>
            <person name="Zhu Y."/>
            <person name="Xu J."/>
            <person name="Sun C."/>
            <person name="Zhou S."/>
            <person name="Xu H."/>
            <person name="Nelson D.R."/>
            <person name="Qian J."/>
            <person name="Song J."/>
            <person name="Luo H."/>
            <person name="Xiang L."/>
            <person name="Li Y."/>
            <person name="Xu Z."/>
            <person name="Ji A."/>
            <person name="Wang L."/>
            <person name="Lu S."/>
            <person name="Hayward A."/>
            <person name="Sun W."/>
            <person name="Li X."/>
            <person name="Schwartz D.C."/>
            <person name="Wang Y."/>
            <person name="Chen S."/>
        </authorList>
    </citation>
    <scope>NUCLEOTIDE SEQUENCE [LARGE SCALE GENOMIC DNA]</scope>
    <source>
        <strain evidence="3 4">ZZ0214-1</strain>
    </source>
</reference>
<dbReference type="Proteomes" id="UP000230002">
    <property type="component" value="Unassembled WGS sequence"/>
</dbReference>
<dbReference type="PANTHER" id="PTHR40465:SF1">
    <property type="entry name" value="DUF6534 DOMAIN-CONTAINING PROTEIN"/>
    <property type="match status" value="1"/>
</dbReference>
<proteinExistence type="predicted"/>
<gene>
    <name evidence="3" type="ORF">GSI_02810</name>
</gene>
<name>A0A2G8SMS3_9APHY</name>